<evidence type="ECO:0000256" key="1">
    <source>
        <dbReference type="ARBA" id="ARBA00001974"/>
    </source>
</evidence>
<dbReference type="Pfam" id="PF01494">
    <property type="entry name" value="FAD_binding_3"/>
    <property type="match status" value="1"/>
</dbReference>
<keyword evidence="7" id="KW-1185">Reference proteome</keyword>
<organism evidence="6 7">
    <name type="scientific">Streptomyces halobius</name>
    <dbReference type="NCBI Taxonomy" id="2879846"/>
    <lineage>
        <taxon>Bacteria</taxon>
        <taxon>Bacillati</taxon>
        <taxon>Actinomycetota</taxon>
        <taxon>Actinomycetes</taxon>
        <taxon>Kitasatosporales</taxon>
        <taxon>Streptomycetaceae</taxon>
        <taxon>Streptomyces</taxon>
    </lineage>
</organism>
<dbReference type="Gene3D" id="3.30.70.2450">
    <property type="match status" value="1"/>
</dbReference>
<dbReference type="PANTHER" id="PTHR43004:SF19">
    <property type="entry name" value="BINDING MONOOXYGENASE, PUTATIVE (JCVI)-RELATED"/>
    <property type="match status" value="1"/>
</dbReference>
<feature type="compositionally biased region" description="Low complexity" evidence="4">
    <location>
        <begin position="562"/>
        <end position="574"/>
    </location>
</feature>
<feature type="compositionally biased region" description="Low complexity" evidence="4">
    <location>
        <begin position="582"/>
        <end position="592"/>
    </location>
</feature>
<dbReference type="PRINTS" id="PR00420">
    <property type="entry name" value="RNGMNOXGNASE"/>
</dbReference>
<keyword evidence="3" id="KW-0274">FAD</keyword>
<evidence type="ECO:0000256" key="3">
    <source>
        <dbReference type="ARBA" id="ARBA00022827"/>
    </source>
</evidence>
<evidence type="ECO:0000256" key="2">
    <source>
        <dbReference type="ARBA" id="ARBA00022630"/>
    </source>
</evidence>
<dbReference type="EMBL" id="CP086322">
    <property type="protein sequence ID" value="UQA92714.1"/>
    <property type="molecule type" value="Genomic_DNA"/>
</dbReference>
<dbReference type="Proteomes" id="UP000830115">
    <property type="component" value="Chromosome"/>
</dbReference>
<accession>A0ABY4M7B2</accession>
<dbReference type="SUPFAM" id="SSF51905">
    <property type="entry name" value="FAD/NAD(P)-binding domain"/>
    <property type="match status" value="1"/>
</dbReference>
<proteinExistence type="predicted"/>
<keyword evidence="2" id="KW-0285">Flavoprotein</keyword>
<evidence type="ECO:0000313" key="7">
    <source>
        <dbReference type="Proteomes" id="UP000830115"/>
    </source>
</evidence>
<dbReference type="InterPro" id="IPR050641">
    <property type="entry name" value="RIFMO-like"/>
</dbReference>
<keyword evidence="6" id="KW-0560">Oxidoreductase</keyword>
<dbReference type="PANTHER" id="PTHR43004">
    <property type="entry name" value="TRK SYSTEM POTASSIUM UPTAKE PROTEIN"/>
    <property type="match status" value="1"/>
</dbReference>
<dbReference type="RefSeq" id="WP_248863577.1">
    <property type="nucleotide sequence ID" value="NZ_CP086322.1"/>
</dbReference>
<comment type="cofactor">
    <cofactor evidence="1">
        <name>FAD</name>
        <dbReference type="ChEBI" id="CHEBI:57692"/>
    </cofactor>
</comment>
<dbReference type="Gene3D" id="3.50.50.60">
    <property type="entry name" value="FAD/NAD(P)-binding domain"/>
    <property type="match status" value="1"/>
</dbReference>
<reference evidence="6" key="1">
    <citation type="submission" date="2021-10" db="EMBL/GenBank/DDBJ databases">
        <title>Streptomyces nigrumlapis sp.nov.,an antimicrobial producing actinobacterium isolated from Black Gobi rocks.</title>
        <authorList>
            <person name="Wen Y."/>
            <person name="Zhang W."/>
            <person name="Liu X.G."/>
        </authorList>
    </citation>
    <scope>NUCLEOTIDE SEQUENCE</scope>
    <source>
        <strain evidence="6">ST13-2-2</strain>
    </source>
</reference>
<dbReference type="InterPro" id="IPR002938">
    <property type="entry name" value="FAD-bd"/>
</dbReference>
<evidence type="ECO:0000259" key="5">
    <source>
        <dbReference type="Pfam" id="PF01494"/>
    </source>
</evidence>
<feature type="region of interest" description="Disordered" evidence="4">
    <location>
        <begin position="562"/>
        <end position="618"/>
    </location>
</feature>
<sequence>MDPVIIVGAGPVGLSLSLALARLGVPSVVLDESGGQEDTRPARTAVLRQDTAAFVARLGCADTLETAGTRWTAWRTVRRRRLLERVEFAPHTPAASASPVHLPQHALTRALRAALADEELAEIVTGSRLTELEQDEHGVGAHTRGPNETWWRGSYLVGCDGPRSTVRKLLDIRFPGRTAVERHAVAALRTELPWPGEALLHRSPPRHGGPGGEVSARPLTGGVWRLDWLLPPGRDLVTPDALVARIRDSLAGWTTEAAEPGNESGAAFGRGHGGQVPPYELLDTGVHTVHHRLARSWRQGRAFLAGDAAHLLGALGTQGLDEGLRDAENLAWKLGLAWHQGASEVLLDSYQAERRGAVAARLRAADQALPLLRDGGATRWRTVLPGAARGHSTLLTDGHLGRGQLGAPPVYARSPLAPPAEQIVGAPVGTLPGAPVTDVAVTTADGSVVRLRDRLGRGLLVVLVAPGTGVWDRRHWQSAGLMPQLTSAVAALPMRSEVLVTEAYPGAAAHTVLLVRPDGHLVTALPGVRPAELYMCANAVRGGAEGARGASGALGATGASGALGPSSGGAAESSGGAGVSGTSGTSGASGASGVSGGGAGTDSAIDPVGSSMLHSEGD</sequence>
<dbReference type="Gene3D" id="3.40.30.120">
    <property type="match status" value="1"/>
</dbReference>
<evidence type="ECO:0000256" key="4">
    <source>
        <dbReference type="SAM" id="MobiDB-lite"/>
    </source>
</evidence>
<evidence type="ECO:0000313" key="6">
    <source>
        <dbReference type="EMBL" id="UQA92714.1"/>
    </source>
</evidence>
<gene>
    <name evidence="6" type="ORF">K9S39_13540</name>
</gene>
<keyword evidence="6" id="KW-0503">Monooxygenase</keyword>
<feature type="domain" description="FAD-binding" evidence="5">
    <location>
        <begin position="3"/>
        <end position="362"/>
    </location>
</feature>
<protein>
    <submittedName>
        <fullName evidence="6">FAD-dependent monooxygenase</fullName>
    </submittedName>
</protein>
<dbReference type="GO" id="GO:0004497">
    <property type="term" value="F:monooxygenase activity"/>
    <property type="evidence" value="ECO:0007669"/>
    <property type="project" value="UniProtKB-KW"/>
</dbReference>
<name>A0ABY4M7B2_9ACTN</name>
<dbReference type="InterPro" id="IPR036188">
    <property type="entry name" value="FAD/NAD-bd_sf"/>
</dbReference>